<accession>A0AAV1FRU7</accession>
<dbReference type="InterPro" id="IPR001715">
    <property type="entry name" value="CH_dom"/>
</dbReference>
<evidence type="ECO:0000313" key="4">
    <source>
        <dbReference type="EMBL" id="CAJ1064191.1"/>
    </source>
</evidence>
<sequence length="199" mass="22116">MANKGPSYGFSREVQNKIDKKYDPELEETLVQWIKAQCGPNIGEPEPGKTGFQTWLKDGCVLCELINSLNSSTKPVTIKRSGMAFKQMEQISLFLKAAEQYGVVKTDMFQTVDLFEAKDLAAVQRTLSALGSLAVTKLDGTYKGDPNWFHKKAQENRREFTEEQLKEGQSVIGLQMGTNKGASQAGMTGYGQQRQILNP</sequence>
<dbReference type="PROSITE" id="PS51122">
    <property type="entry name" value="CALPONIN_2"/>
    <property type="match status" value="1"/>
</dbReference>
<organism evidence="4 5">
    <name type="scientific">Xyrichtys novacula</name>
    <name type="common">Pearly razorfish</name>
    <name type="synonym">Hemipteronotus novacula</name>
    <dbReference type="NCBI Taxonomy" id="13765"/>
    <lineage>
        <taxon>Eukaryota</taxon>
        <taxon>Metazoa</taxon>
        <taxon>Chordata</taxon>
        <taxon>Craniata</taxon>
        <taxon>Vertebrata</taxon>
        <taxon>Euteleostomi</taxon>
        <taxon>Actinopterygii</taxon>
        <taxon>Neopterygii</taxon>
        <taxon>Teleostei</taxon>
        <taxon>Neoteleostei</taxon>
        <taxon>Acanthomorphata</taxon>
        <taxon>Eupercaria</taxon>
        <taxon>Labriformes</taxon>
        <taxon>Labridae</taxon>
        <taxon>Xyrichtys</taxon>
    </lineage>
</organism>
<evidence type="ECO:0000259" key="3">
    <source>
        <dbReference type="PROSITE" id="PS50021"/>
    </source>
</evidence>
<dbReference type="Proteomes" id="UP001178508">
    <property type="component" value="Chromosome 9"/>
</dbReference>
<dbReference type="GO" id="GO:0007015">
    <property type="term" value="P:actin filament organization"/>
    <property type="evidence" value="ECO:0007669"/>
    <property type="project" value="TreeGrafter"/>
</dbReference>
<evidence type="ECO:0000313" key="5">
    <source>
        <dbReference type="Proteomes" id="UP001178508"/>
    </source>
</evidence>
<feature type="domain" description="Calponin-homology (CH)" evidence="3">
    <location>
        <begin position="24"/>
        <end position="134"/>
    </location>
</feature>
<name>A0AAV1FRU7_XYRNO</name>
<dbReference type="AlphaFoldDB" id="A0AAV1FRU7"/>
<dbReference type="Pfam" id="PF00402">
    <property type="entry name" value="Calponin"/>
    <property type="match status" value="1"/>
</dbReference>
<dbReference type="Pfam" id="PF00307">
    <property type="entry name" value="CH"/>
    <property type="match status" value="1"/>
</dbReference>
<dbReference type="PRINTS" id="PR00888">
    <property type="entry name" value="SM22CALPONIN"/>
</dbReference>
<dbReference type="GO" id="GO:0015629">
    <property type="term" value="C:actin cytoskeleton"/>
    <property type="evidence" value="ECO:0007669"/>
    <property type="project" value="TreeGrafter"/>
</dbReference>
<keyword evidence="5" id="KW-1185">Reference proteome</keyword>
<proteinExistence type="inferred from homology"/>
<dbReference type="PRINTS" id="PR00890">
    <property type="entry name" value="TRANSGELIN"/>
</dbReference>
<dbReference type="GO" id="GO:0051015">
    <property type="term" value="F:actin filament binding"/>
    <property type="evidence" value="ECO:0007669"/>
    <property type="project" value="TreeGrafter"/>
</dbReference>
<dbReference type="InterPro" id="IPR050606">
    <property type="entry name" value="Calponin-like"/>
</dbReference>
<dbReference type="PROSITE" id="PS01052">
    <property type="entry name" value="CALPONIN_1"/>
    <property type="match status" value="1"/>
</dbReference>
<dbReference type="SUPFAM" id="SSF47576">
    <property type="entry name" value="Calponin-homology domain, CH-domain"/>
    <property type="match status" value="1"/>
</dbReference>
<reference evidence="4" key="1">
    <citation type="submission" date="2023-08" db="EMBL/GenBank/DDBJ databases">
        <authorList>
            <person name="Alioto T."/>
            <person name="Alioto T."/>
            <person name="Gomez Garrido J."/>
        </authorList>
    </citation>
    <scope>NUCLEOTIDE SEQUENCE</scope>
</reference>
<dbReference type="SMART" id="SM00033">
    <property type="entry name" value="CH"/>
    <property type="match status" value="1"/>
</dbReference>
<protein>
    <recommendedName>
        <fullName evidence="2">Transgelin</fullName>
    </recommendedName>
</protein>
<dbReference type="InterPro" id="IPR003096">
    <property type="entry name" value="SM22_calponin"/>
</dbReference>
<evidence type="ECO:0000256" key="2">
    <source>
        <dbReference type="RuleBase" id="RU361224"/>
    </source>
</evidence>
<dbReference type="Gene3D" id="1.10.418.10">
    <property type="entry name" value="Calponin-like domain"/>
    <property type="match status" value="1"/>
</dbReference>
<gene>
    <name evidence="4" type="ORF">XNOV1_A000123</name>
</gene>
<dbReference type="InterPro" id="IPR036872">
    <property type="entry name" value="CH_dom_sf"/>
</dbReference>
<dbReference type="PANTHER" id="PTHR47385">
    <property type="entry name" value="CALPONIN"/>
    <property type="match status" value="1"/>
</dbReference>
<dbReference type="PANTHER" id="PTHR47385:SF20">
    <property type="entry name" value="TRANSGELIN-2"/>
    <property type="match status" value="1"/>
</dbReference>
<dbReference type="PROSITE" id="PS50021">
    <property type="entry name" value="CH"/>
    <property type="match status" value="1"/>
</dbReference>
<evidence type="ECO:0000256" key="1">
    <source>
        <dbReference type="ARBA" id="ARBA00009631"/>
    </source>
</evidence>
<dbReference type="InterPro" id="IPR000557">
    <property type="entry name" value="Calponin_repeat"/>
</dbReference>
<comment type="similarity">
    <text evidence="1 2">Belongs to the calponin family.</text>
</comment>
<dbReference type="EMBL" id="OY660872">
    <property type="protein sequence ID" value="CAJ1064191.1"/>
    <property type="molecule type" value="Genomic_DNA"/>
</dbReference>